<dbReference type="eggNOG" id="COG3836">
    <property type="taxonomic scope" value="Bacteria"/>
</dbReference>
<dbReference type="InterPro" id="IPR015813">
    <property type="entry name" value="Pyrv/PenolPyrv_kinase-like_dom"/>
</dbReference>
<dbReference type="AlphaFoldDB" id="D7CTY6"/>
<evidence type="ECO:0000256" key="3">
    <source>
        <dbReference type="ARBA" id="ARBA00023239"/>
    </source>
</evidence>
<dbReference type="RefSeq" id="WP_013179044.1">
    <property type="nucleotide sequence ID" value="NC_014221.1"/>
</dbReference>
<dbReference type="KEGG" id="tra:Trad_2577"/>
<dbReference type="Proteomes" id="UP000000379">
    <property type="component" value="Chromosome"/>
</dbReference>
<dbReference type="HOGENOM" id="CLU_059964_3_2_0"/>
<dbReference type="EMBL" id="CP002049">
    <property type="protein sequence ID" value="ADI15683.1"/>
    <property type="molecule type" value="Genomic_DNA"/>
</dbReference>
<dbReference type="STRING" id="649638.Trad_2577"/>
<dbReference type="GO" id="GO:0005737">
    <property type="term" value="C:cytoplasm"/>
    <property type="evidence" value="ECO:0007669"/>
    <property type="project" value="TreeGrafter"/>
</dbReference>
<comment type="similarity">
    <text evidence="1">Belongs to the HpcH/HpaI aldolase family.</text>
</comment>
<keyword evidence="2" id="KW-0479">Metal-binding</keyword>
<dbReference type="GO" id="GO:0016832">
    <property type="term" value="F:aldehyde-lyase activity"/>
    <property type="evidence" value="ECO:0007669"/>
    <property type="project" value="TreeGrafter"/>
</dbReference>
<evidence type="ECO:0000256" key="2">
    <source>
        <dbReference type="ARBA" id="ARBA00022723"/>
    </source>
</evidence>
<dbReference type="PANTHER" id="PTHR30502:SF0">
    <property type="entry name" value="PHOSPHOENOLPYRUVATE CARBOXYLASE FAMILY PROTEIN"/>
    <property type="match status" value="1"/>
</dbReference>
<dbReference type="GO" id="GO:0046872">
    <property type="term" value="F:metal ion binding"/>
    <property type="evidence" value="ECO:0007669"/>
    <property type="project" value="UniProtKB-KW"/>
</dbReference>
<protein>
    <submittedName>
        <fullName evidence="5">4-hydroxy-2-oxovalerate aldolase</fullName>
        <ecNumber evidence="5">4.1.3.39</ecNumber>
    </submittedName>
</protein>
<keyword evidence="6" id="KW-1185">Reference proteome</keyword>
<dbReference type="Pfam" id="PF03328">
    <property type="entry name" value="HpcH_HpaI"/>
    <property type="match status" value="1"/>
</dbReference>
<dbReference type="GO" id="GO:0008701">
    <property type="term" value="F:4-hydroxy-2-oxovalerate aldolase activity"/>
    <property type="evidence" value="ECO:0007669"/>
    <property type="project" value="UniProtKB-EC"/>
</dbReference>
<organism evidence="5 6">
    <name type="scientific">Truepera radiovictrix (strain DSM 17093 / CIP 108686 / LMG 22925 / RQ-24)</name>
    <dbReference type="NCBI Taxonomy" id="649638"/>
    <lineage>
        <taxon>Bacteria</taxon>
        <taxon>Thermotogati</taxon>
        <taxon>Deinococcota</taxon>
        <taxon>Deinococci</taxon>
        <taxon>Trueperales</taxon>
        <taxon>Trueperaceae</taxon>
        <taxon>Truepera</taxon>
    </lineage>
</organism>
<reference evidence="5 6" key="2">
    <citation type="journal article" date="2011" name="Stand. Genomic Sci.">
        <title>Complete genome sequence of Truepera radiovictrix type strain (RQ-24).</title>
        <authorList>
            <person name="Ivanova N."/>
            <person name="Rohde C."/>
            <person name="Munk C."/>
            <person name="Nolan M."/>
            <person name="Lucas S."/>
            <person name="Del Rio T.G."/>
            <person name="Tice H."/>
            <person name="Deshpande S."/>
            <person name="Cheng J.F."/>
            <person name="Tapia R."/>
            <person name="Han C."/>
            <person name="Goodwin L."/>
            <person name="Pitluck S."/>
            <person name="Liolios K."/>
            <person name="Mavromatis K."/>
            <person name="Mikhailova N."/>
            <person name="Pati A."/>
            <person name="Chen A."/>
            <person name="Palaniappan K."/>
            <person name="Land M."/>
            <person name="Hauser L."/>
            <person name="Chang Y.J."/>
            <person name="Jeffries C.D."/>
            <person name="Brambilla E."/>
            <person name="Rohde M."/>
            <person name="Goker M."/>
            <person name="Tindall B.J."/>
            <person name="Woyke T."/>
            <person name="Bristow J."/>
            <person name="Eisen J.A."/>
            <person name="Markowitz V."/>
            <person name="Hugenholtz P."/>
            <person name="Kyrpides N.C."/>
            <person name="Klenk H.P."/>
            <person name="Lapidus A."/>
        </authorList>
    </citation>
    <scope>NUCLEOTIDE SEQUENCE [LARGE SCALE GENOMIC DNA]</scope>
    <source>
        <strain evidence="6">DSM 17093 / CIP 108686 / LMG 22925 / RQ-24</strain>
    </source>
</reference>
<reference evidence="6" key="1">
    <citation type="submission" date="2010-05" db="EMBL/GenBank/DDBJ databases">
        <title>The complete genome of Truepera radiovictris DSM 17093.</title>
        <authorList>
            <consortium name="US DOE Joint Genome Institute (JGI-PGF)"/>
            <person name="Lucas S."/>
            <person name="Copeland A."/>
            <person name="Lapidus A."/>
            <person name="Glavina del Rio T."/>
            <person name="Dalin E."/>
            <person name="Tice H."/>
            <person name="Bruce D."/>
            <person name="Goodwin L."/>
            <person name="Pitluck S."/>
            <person name="Kyrpides N."/>
            <person name="Mavromatis K."/>
            <person name="Ovchinnikova G."/>
            <person name="Munk A.C."/>
            <person name="Detter J.C."/>
            <person name="Han C."/>
            <person name="Tapia R."/>
            <person name="Land M."/>
            <person name="Hauser L."/>
            <person name="Markowitz V."/>
            <person name="Cheng J.-F."/>
            <person name="Hugenholtz P."/>
            <person name="Woyke T."/>
            <person name="Wu D."/>
            <person name="Tindall B."/>
            <person name="Pomrenke H.G."/>
            <person name="Brambilla E."/>
            <person name="Klenk H.-P."/>
            <person name="Eisen J.A."/>
        </authorList>
    </citation>
    <scope>NUCLEOTIDE SEQUENCE [LARGE SCALE GENOMIC DNA]</scope>
    <source>
        <strain evidence="6">DSM 17093 / CIP 108686 / LMG 22925 / RQ-24</strain>
    </source>
</reference>
<evidence type="ECO:0000256" key="1">
    <source>
        <dbReference type="ARBA" id="ARBA00005568"/>
    </source>
</evidence>
<evidence type="ECO:0000259" key="4">
    <source>
        <dbReference type="Pfam" id="PF03328"/>
    </source>
</evidence>
<evidence type="ECO:0000313" key="5">
    <source>
        <dbReference type="EMBL" id="ADI15683.1"/>
    </source>
</evidence>
<accession>D7CTY6</accession>
<proteinExistence type="inferred from homology"/>
<dbReference type="InterPro" id="IPR050251">
    <property type="entry name" value="HpcH-HpaI_aldolase"/>
</dbReference>
<dbReference type="Gene3D" id="3.20.20.60">
    <property type="entry name" value="Phosphoenolpyruvate-binding domains"/>
    <property type="match status" value="1"/>
</dbReference>
<gene>
    <name evidence="5" type="ordered locus">Trad_2577</name>
</gene>
<name>D7CTY6_TRURR</name>
<keyword evidence="3 5" id="KW-0456">Lyase</keyword>
<sequence>MDTPLRRLWTEGRCARAAWVTLNHPLVAESLARLGFDALCLDLQHGLLTESDLLGMLQAVSQTGASALVRVPSHDPALIGRALDLGAAGVIVPLVNTPAEAAAVVAACRYPPAGRRSYGPVRASLLYGSDYAARANDAVSVFVMIETEQGLANLEAICDTPGLTGVFIGPIDLSYALGLPPQPDNPHPAHVAAVTRILEACRRRGLVAGSFSDDPSFGRALVEKGAQLVVVATDARCLTEAASARLRAFDAPSRTSHT</sequence>
<dbReference type="InterPro" id="IPR040442">
    <property type="entry name" value="Pyrv_kinase-like_dom_sf"/>
</dbReference>
<evidence type="ECO:0000313" key="6">
    <source>
        <dbReference type="Proteomes" id="UP000000379"/>
    </source>
</evidence>
<dbReference type="InterPro" id="IPR005000">
    <property type="entry name" value="Aldolase/citrate-lyase_domain"/>
</dbReference>
<dbReference type="SUPFAM" id="SSF51621">
    <property type="entry name" value="Phosphoenolpyruvate/pyruvate domain"/>
    <property type="match status" value="1"/>
</dbReference>
<dbReference type="PANTHER" id="PTHR30502">
    <property type="entry name" value="2-KETO-3-DEOXY-L-RHAMNONATE ALDOLASE"/>
    <property type="match status" value="1"/>
</dbReference>
<feature type="domain" description="HpcH/HpaI aldolase/citrate lyase" evidence="4">
    <location>
        <begin position="19"/>
        <end position="238"/>
    </location>
</feature>
<dbReference type="EC" id="4.1.3.39" evidence="5"/>